<reference evidence="8 9" key="1">
    <citation type="journal article" date="2021" name="Arch. Microbiol.">
        <title>Myceligenerans indicum sp. nov., an actinobacterium isolated from mangrove sediment of Sundarbans, India.</title>
        <authorList>
            <person name="Asha K."/>
            <person name="Bhadury P."/>
        </authorList>
    </citation>
    <scope>NUCLEOTIDE SEQUENCE [LARGE SCALE GENOMIC DNA]</scope>
    <source>
        <strain evidence="8 9">I2</strain>
    </source>
</reference>
<keyword evidence="5" id="KW-0067">ATP-binding</keyword>
<evidence type="ECO:0000256" key="2">
    <source>
        <dbReference type="ARBA" id="ARBA00022679"/>
    </source>
</evidence>
<evidence type="ECO:0000256" key="5">
    <source>
        <dbReference type="ARBA" id="ARBA00022840"/>
    </source>
</evidence>
<dbReference type="PANTHER" id="PTHR21310:SF41">
    <property type="entry name" value="3'-PHOSPHOTRANSFERASE, PUTATIVE-RELATED"/>
    <property type="match status" value="1"/>
</dbReference>
<keyword evidence="2" id="KW-0808">Transferase</keyword>
<dbReference type="EMBL" id="JABBYC010000058">
    <property type="protein sequence ID" value="MBL0888480.1"/>
    <property type="molecule type" value="Genomic_DNA"/>
</dbReference>
<gene>
    <name evidence="8" type="ORF">HGK34_19725</name>
</gene>
<dbReference type="PANTHER" id="PTHR21310">
    <property type="entry name" value="AMINOGLYCOSIDE PHOSPHOTRANSFERASE-RELATED-RELATED"/>
    <property type="match status" value="1"/>
</dbReference>
<keyword evidence="6" id="KW-0046">Antibiotic resistance</keyword>
<dbReference type="Proteomes" id="UP000675409">
    <property type="component" value="Unassembled WGS sequence"/>
</dbReference>
<name>A0ABS1LQK6_9MICO</name>
<evidence type="ECO:0000259" key="7">
    <source>
        <dbReference type="Pfam" id="PF01636"/>
    </source>
</evidence>
<evidence type="ECO:0000256" key="4">
    <source>
        <dbReference type="ARBA" id="ARBA00022777"/>
    </source>
</evidence>
<comment type="caution">
    <text evidence="8">The sequence shown here is derived from an EMBL/GenBank/DDBJ whole genome shotgun (WGS) entry which is preliminary data.</text>
</comment>
<evidence type="ECO:0000313" key="8">
    <source>
        <dbReference type="EMBL" id="MBL0888480.1"/>
    </source>
</evidence>
<dbReference type="SUPFAM" id="SSF56112">
    <property type="entry name" value="Protein kinase-like (PK-like)"/>
    <property type="match status" value="1"/>
</dbReference>
<dbReference type="CDD" id="cd05150">
    <property type="entry name" value="APH"/>
    <property type="match status" value="1"/>
</dbReference>
<proteinExistence type="inferred from homology"/>
<keyword evidence="9" id="KW-1185">Reference proteome</keyword>
<evidence type="ECO:0000256" key="6">
    <source>
        <dbReference type="ARBA" id="ARBA00023251"/>
    </source>
</evidence>
<dbReference type="Gene3D" id="3.30.200.20">
    <property type="entry name" value="Phosphorylase Kinase, domain 1"/>
    <property type="match status" value="1"/>
</dbReference>
<sequence length="224" mass="24330">MPGEDGAPAREPAGRERTRYVKWLPFPAEAGVIAGLGHEAERLRWAAAYTPVPQVLDHGQDGQAEWLVTTAIEARSAVDPRWIAEPSTAIHALGVALRALHDTLPVSSCPWTWSIEERVARVIPAKADPDTLARLADAPDVLGPVVCHGDAGAPNTLLHDDGTWAAHVDLGRLGVADPWADLAVAARSTLWNYGPGYEHLVYEAYGVDPDPERIAYYRLLWDVT</sequence>
<dbReference type="Gene3D" id="3.90.1200.10">
    <property type="match status" value="1"/>
</dbReference>
<dbReference type="InterPro" id="IPR002575">
    <property type="entry name" value="Aminoglycoside_PTrfase"/>
</dbReference>
<keyword evidence="3" id="KW-0547">Nucleotide-binding</keyword>
<dbReference type="InterPro" id="IPR011009">
    <property type="entry name" value="Kinase-like_dom_sf"/>
</dbReference>
<comment type="similarity">
    <text evidence="1">Belongs to the aminoglycoside phosphotransferase family.</text>
</comment>
<feature type="domain" description="Aminoglycoside phosphotransferase" evidence="7">
    <location>
        <begin position="34"/>
        <end position="215"/>
    </location>
</feature>
<dbReference type="InterPro" id="IPR051678">
    <property type="entry name" value="AGP_Transferase"/>
</dbReference>
<keyword evidence="4" id="KW-0418">Kinase</keyword>
<dbReference type="PIRSF" id="PIRSF000706">
    <property type="entry name" value="Kanamycin_kin"/>
    <property type="match status" value="1"/>
</dbReference>
<dbReference type="InterPro" id="IPR024165">
    <property type="entry name" value="Kan/Strep_kinase"/>
</dbReference>
<evidence type="ECO:0000256" key="1">
    <source>
        <dbReference type="ARBA" id="ARBA00006219"/>
    </source>
</evidence>
<dbReference type="Pfam" id="PF01636">
    <property type="entry name" value="APH"/>
    <property type="match status" value="1"/>
</dbReference>
<accession>A0ABS1LQK6</accession>
<evidence type="ECO:0000256" key="3">
    <source>
        <dbReference type="ARBA" id="ARBA00022741"/>
    </source>
</evidence>
<evidence type="ECO:0000313" key="9">
    <source>
        <dbReference type="Proteomes" id="UP000675409"/>
    </source>
</evidence>
<protein>
    <submittedName>
        <fullName evidence="8">Aminoglycoside 3'-phosphotransferase</fullName>
    </submittedName>
</protein>
<organism evidence="8 9">
    <name type="scientific">Myceligenerans indicum</name>
    <dbReference type="NCBI Taxonomy" id="2593663"/>
    <lineage>
        <taxon>Bacteria</taxon>
        <taxon>Bacillati</taxon>
        <taxon>Actinomycetota</taxon>
        <taxon>Actinomycetes</taxon>
        <taxon>Micrococcales</taxon>
        <taxon>Promicromonosporaceae</taxon>
        <taxon>Myceligenerans</taxon>
    </lineage>
</organism>